<feature type="domain" description="DUF6590" evidence="2">
    <location>
        <begin position="798"/>
        <end position="961"/>
    </location>
</feature>
<feature type="region of interest" description="Disordered" evidence="1">
    <location>
        <begin position="485"/>
        <end position="520"/>
    </location>
</feature>
<gene>
    <name evidence="3" type="ORF">LTR82_006402</name>
</gene>
<dbReference type="AlphaFoldDB" id="A0AAN6FSD9"/>
<evidence type="ECO:0000313" key="4">
    <source>
        <dbReference type="Proteomes" id="UP001168146"/>
    </source>
</evidence>
<dbReference type="Pfam" id="PF20233">
    <property type="entry name" value="DUF6590"/>
    <property type="match status" value="2"/>
</dbReference>
<feature type="compositionally biased region" description="Low complexity" evidence="1">
    <location>
        <begin position="17"/>
        <end position="27"/>
    </location>
</feature>
<evidence type="ECO:0000313" key="3">
    <source>
        <dbReference type="EMBL" id="KAK0322443.1"/>
    </source>
</evidence>
<reference evidence="3" key="1">
    <citation type="submission" date="2021-12" db="EMBL/GenBank/DDBJ databases">
        <title>Black yeast isolated from Biological Soil Crust.</title>
        <authorList>
            <person name="Kurbessoian T."/>
        </authorList>
    </citation>
    <scope>NUCLEOTIDE SEQUENCE</scope>
    <source>
        <strain evidence="3">CCFEE 5208</strain>
    </source>
</reference>
<feature type="region of interest" description="Disordered" evidence="1">
    <location>
        <begin position="648"/>
        <end position="697"/>
    </location>
</feature>
<evidence type="ECO:0000256" key="1">
    <source>
        <dbReference type="SAM" id="MobiDB-lite"/>
    </source>
</evidence>
<dbReference type="PANTHER" id="PTHR35391">
    <property type="entry name" value="C2H2-TYPE DOMAIN-CONTAINING PROTEIN-RELATED"/>
    <property type="match status" value="1"/>
</dbReference>
<dbReference type="PANTHER" id="PTHR35391:SF5">
    <property type="entry name" value="DUF6590 DOMAIN-CONTAINING PROTEIN"/>
    <property type="match status" value="1"/>
</dbReference>
<feature type="compositionally biased region" description="Basic and acidic residues" evidence="1">
    <location>
        <begin position="492"/>
        <end position="510"/>
    </location>
</feature>
<feature type="compositionally biased region" description="Basic and acidic residues" evidence="1">
    <location>
        <begin position="1"/>
        <end position="16"/>
    </location>
</feature>
<organism evidence="3 4">
    <name type="scientific">Friedmanniomyces endolithicus</name>
    <dbReference type="NCBI Taxonomy" id="329885"/>
    <lineage>
        <taxon>Eukaryota</taxon>
        <taxon>Fungi</taxon>
        <taxon>Dikarya</taxon>
        <taxon>Ascomycota</taxon>
        <taxon>Pezizomycotina</taxon>
        <taxon>Dothideomycetes</taxon>
        <taxon>Dothideomycetidae</taxon>
        <taxon>Mycosphaerellales</taxon>
        <taxon>Teratosphaeriaceae</taxon>
        <taxon>Friedmanniomyces</taxon>
    </lineage>
</organism>
<feature type="region of interest" description="Disordered" evidence="1">
    <location>
        <begin position="1"/>
        <end position="66"/>
    </location>
</feature>
<accession>A0AAN6FSD9</accession>
<dbReference type="InterPro" id="IPR046497">
    <property type="entry name" value="DUF6590"/>
</dbReference>
<feature type="region of interest" description="Disordered" evidence="1">
    <location>
        <begin position="184"/>
        <end position="213"/>
    </location>
</feature>
<proteinExistence type="predicted"/>
<feature type="compositionally biased region" description="Polar residues" evidence="1">
    <location>
        <begin position="648"/>
        <end position="664"/>
    </location>
</feature>
<feature type="compositionally biased region" description="Low complexity" evidence="1">
    <location>
        <begin position="44"/>
        <end position="63"/>
    </location>
</feature>
<name>A0AAN6FSD9_9PEZI</name>
<evidence type="ECO:0000259" key="2">
    <source>
        <dbReference type="Pfam" id="PF20233"/>
    </source>
</evidence>
<feature type="compositionally biased region" description="Polar residues" evidence="1">
    <location>
        <begin position="33"/>
        <end position="43"/>
    </location>
</feature>
<protein>
    <recommendedName>
        <fullName evidence="2">DUF6590 domain-containing protein</fullName>
    </recommendedName>
</protein>
<comment type="caution">
    <text evidence="3">The sequence shown here is derived from an EMBL/GenBank/DDBJ whole genome shotgun (WGS) entry which is preliminary data.</text>
</comment>
<dbReference type="Proteomes" id="UP001168146">
    <property type="component" value="Unassembled WGS sequence"/>
</dbReference>
<feature type="domain" description="DUF6590" evidence="2">
    <location>
        <begin position="264"/>
        <end position="413"/>
    </location>
</feature>
<sequence>MKPTPRDHGLESRKASDSQVSSMASSSVPTQPPTSIFGQTTGCPSDTASQGSTSSGSPASASSEVDHPLRRQYFAAARELSVAKGRLYDWETEKADELGRRDLIRDQEREPEFSDSDFESAYSTLRKQIQQEMRDCLRKAESLRDQCINHGLDVDDVRWYRLSTNDATAEVHGTRGRTKAIGGRAVGALPGNHGSDESRKAGPVRSTGVDSDGVAYDRAYGPAEGVTDKALEATCGVEAHVLVRGVAADSSDYNDSYQVHPEPRKFFVLGKIFSLLWAEAVDVDSDTGSEITRDTRYNRPVFSKRRRFIVVHVSPDHFSAVPITRYQSGSSSARNAKHKIVAIVNTDSSSDTPISTNVAVPQTVPLVIKAKPDEEGAGLSRQTRLVLSKIYTLEYSVKVRSWGTIDPQHLPDLQLRLMETWAKQTTVEPIAASLQQVSTEPLKFLPASIPPPRFAAANITSELERSSTIQNALGPDRSVSNARDLSALSSRFHPESADGARRLEMPRARDTGPALRKAPRVPEVYSTANVGVSSRGLVDYKPPTQGQPTLYASGLTYSSHSPARAMPITQSSAILPYYDQRQRLHYAYDPERDLILYENGRCMPRLHLIPQWTLGVPATPSPANQAYRGGPPQRAPAYAAYAQETLTSAVQQRRASDYGNQDSTQQPHPHPDRRPQRSLFTPATDDVRGPRGSPPGQQVRATLAQLASSSHSSIRTSLPSSSASLTTRNVSAVSEPRILSSMSPATGVRIISASEPKQVITDPALFARNIEAHQVLYGTTGEQESLFTSFRIVQQPEEFFVVGRAFSILWSEPAGESSTEVTSMVSNDVAPDRSPFTTGRYGTRVYSKVRRFVVVRAGAAYCTALPFLTYGGMGVAKPGVVKSEHAIIYSGRQPLATRPEELPRRGEMPMQAQPIRLILDERTAKLDSMSRINCARVHTIEHNVKVKPLGMVHPASMEALIVQFFAVWLPPAIPVSQKGVIADKAAAPQAAAASTTSSKAARVNMKRVIEHEMKRGQTQAQSIQAVVQRYTASGHSEKGVQALVRAALSLPDPKVPVVAEAVAAVVPERPYGLGADVSGSDKVGLSSPGQDGQAQGVRIEYV</sequence>
<dbReference type="EMBL" id="JASUXU010000016">
    <property type="protein sequence ID" value="KAK0322443.1"/>
    <property type="molecule type" value="Genomic_DNA"/>
</dbReference>